<reference evidence="4" key="1">
    <citation type="submission" date="2020-01" db="EMBL/GenBank/DDBJ databases">
        <authorList>
            <person name="Meier V. D."/>
            <person name="Meier V D."/>
        </authorList>
    </citation>
    <scope>NUCLEOTIDE SEQUENCE</scope>
    <source>
        <strain evidence="4">HLG_WM_MAG_10</strain>
    </source>
</reference>
<dbReference type="AlphaFoldDB" id="A0A6S6T042"/>
<comment type="subcellular location">
    <subcellularLocation>
        <location evidence="1">Membrane</location>
    </subcellularLocation>
</comment>
<gene>
    <name evidence="4" type="ORF">HELGO_WM14842</name>
</gene>
<dbReference type="GO" id="GO:0019867">
    <property type="term" value="C:outer membrane"/>
    <property type="evidence" value="ECO:0007669"/>
    <property type="project" value="InterPro"/>
</dbReference>
<proteinExistence type="predicted"/>
<sequence length="468" mass="55535">MIPRLLIFSIFFLGYSALSSAQITKVCIQSIDIIGHKKTNTALIENELNISVGDSIPLEVLMPTLEQNQRFLVNTLLFNQVTVKIAKWEGQAVHILIVLKESWYIFPLPQFELADRNFNVWWTRHHRDIRRANLGMWLIWRNLTGFNDLVKVIVQFGYTRKFELDYTLPPMGRKRKFGFNVNALYSDNKEWAYNTLDNKLVFYTNFDIPERQFQRIRGGLTGYYRRTLFETQRLGLTFLQLSIGDSIVAYNPDFFLDQRKTQRSFNLKYTYTLDKRDLQVYPLNGFYFEATLEKQGLGIFKDINQLQLTANFNYYLQIWKFLSVSTKLKGRYSFIRSKVPYYNNQALGFEENLVRGYQYYVINGQDYLLFQTDINFKVLDTKIPLFKKFPVNYLQALPLKIHLRYHIDFGYVWDRFYAQGNQLSNTDLIGTGIGVDFIFYSYNIIVQFEYTFNKSGEKGLYLRYRFNF</sequence>
<dbReference type="Gene3D" id="3.10.20.310">
    <property type="entry name" value="membrane protein fhac"/>
    <property type="match status" value="1"/>
</dbReference>
<evidence type="ECO:0000313" key="4">
    <source>
        <dbReference type="EMBL" id="CAA6811704.1"/>
    </source>
</evidence>
<feature type="domain" description="Bacterial surface antigen (D15)" evidence="3">
    <location>
        <begin position="142"/>
        <end position="468"/>
    </location>
</feature>
<keyword evidence="2" id="KW-0472">Membrane</keyword>
<name>A0A6S6T042_9BACT</name>
<dbReference type="Gene3D" id="2.40.160.50">
    <property type="entry name" value="membrane protein fhac: a member of the omp85/tpsb transporter family"/>
    <property type="match status" value="1"/>
</dbReference>
<dbReference type="InterPro" id="IPR000184">
    <property type="entry name" value="Bac_surfAg_D15"/>
</dbReference>
<accession>A0A6S6T042</accession>
<dbReference type="Pfam" id="PF01103">
    <property type="entry name" value="Omp85"/>
    <property type="match status" value="1"/>
</dbReference>
<evidence type="ECO:0000256" key="2">
    <source>
        <dbReference type="ARBA" id="ARBA00023136"/>
    </source>
</evidence>
<evidence type="ECO:0000259" key="3">
    <source>
        <dbReference type="Pfam" id="PF01103"/>
    </source>
</evidence>
<dbReference type="EMBL" id="CACVAQ010000177">
    <property type="protein sequence ID" value="CAA6811704.1"/>
    <property type="molecule type" value="Genomic_DNA"/>
</dbReference>
<protein>
    <submittedName>
        <fullName evidence="4">Outer membrane protein</fullName>
    </submittedName>
</protein>
<organism evidence="4">
    <name type="scientific">uncultured Aureispira sp</name>
    <dbReference type="NCBI Taxonomy" id="1331704"/>
    <lineage>
        <taxon>Bacteria</taxon>
        <taxon>Pseudomonadati</taxon>
        <taxon>Bacteroidota</taxon>
        <taxon>Saprospiria</taxon>
        <taxon>Saprospirales</taxon>
        <taxon>Saprospiraceae</taxon>
        <taxon>Aureispira</taxon>
        <taxon>environmental samples</taxon>
    </lineage>
</organism>
<evidence type="ECO:0000256" key="1">
    <source>
        <dbReference type="ARBA" id="ARBA00004370"/>
    </source>
</evidence>